<feature type="region of interest" description="Disordered" evidence="3">
    <location>
        <begin position="673"/>
        <end position="878"/>
    </location>
</feature>
<name>A0AAW1P6V5_9CHLO</name>
<evidence type="ECO:0000313" key="5">
    <source>
        <dbReference type="EMBL" id="KAK9808841.1"/>
    </source>
</evidence>
<feature type="region of interest" description="Disordered" evidence="3">
    <location>
        <begin position="34"/>
        <end position="147"/>
    </location>
</feature>
<dbReference type="SUPFAM" id="SSF57850">
    <property type="entry name" value="RING/U-box"/>
    <property type="match status" value="1"/>
</dbReference>
<dbReference type="Proteomes" id="UP001489004">
    <property type="component" value="Unassembled WGS sequence"/>
</dbReference>
<dbReference type="Gene3D" id="3.30.40.10">
    <property type="entry name" value="Zinc/RING finger domain, C3HC4 (zinc finger)"/>
    <property type="match status" value="1"/>
</dbReference>
<evidence type="ECO:0000259" key="4">
    <source>
        <dbReference type="PROSITE" id="PS50089"/>
    </source>
</evidence>
<keyword evidence="6" id="KW-1185">Reference proteome</keyword>
<dbReference type="AlphaFoldDB" id="A0AAW1P6V5"/>
<dbReference type="PROSITE" id="PS50089">
    <property type="entry name" value="ZF_RING_2"/>
    <property type="match status" value="1"/>
</dbReference>
<evidence type="ECO:0000256" key="3">
    <source>
        <dbReference type="SAM" id="MobiDB-lite"/>
    </source>
</evidence>
<evidence type="ECO:0000256" key="2">
    <source>
        <dbReference type="SAM" id="Coils"/>
    </source>
</evidence>
<dbReference type="SMART" id="SM00184">
    <property type="entry name" value="RING"/>
    <property type="match status" value="1"/>
</dbReference>
<dbReference type="EMBL" id="JALJOR010000011">
    <property type="protein sequence ID" value="KAK9808841.1"/>
    <property type="molecule type" value="Genomic_DNA"/>
</dbReference>
<feature type="coiled-coil region" evidence="2">
    <location>
        <begin position="459"/>
        <end position="526"/>
    </location>
</feature>
<keyword evidence="1" id="KW-0863">Zinc-finger</keyword>
<feature type="region of interest" description="Disordered" evidence="3">
    <location>
        <begin position="296"/>
        <end position="318"/>
    </location>
</feature>
<dbReference type="GO" id="GO:0008270">
    <property type="term" value="F:zinc ion binding"/>
    <property type="evidence" value="ECO:0007669"/>
    <property type="project" value="UniProtKB-KW"/>
</dbReference>
<keyword evidence="1" id="KW-0862">Zinc</keyword>
<accession>A0AAW1P6V5</accession>
<reference evidence="5 6" key="1">
    <citation type="journal article" date="2024" name="Nat. Commun.">
        <title>Phylogenomics reveals the evolutionary origins of lichenization in chlorophyte algae.</title>
        <authorList>
            <person name="Puginier C."/>
            <person name="Libourel C."/>
            <person name="Otte J."/>
            <person name="Skaloud P."/>
            <person name="Haon M."/>
            <person name="Grisel S."/>
            <person name="Petersen M."/>
            <person name="Berrin J.G."/>
            <person name="Delaux P.M."/>
            <person name="Dal Grande F."/>
            <person name="Keller J."/>
        </authorList>
    </citation>
    <scope>NUCLEOTIDE SEQUENCE [LARGE SCALE GENOMIC DNA]</scope>
    <source>
        <strain evidence="5 6">SAG 2043</strain>
    </source>
</reference>
<dbReference type="InterPro" id="IPR001841">
    <property type="entry name" value="Znf_RING"/>
</dbReference>
<dbReference type="InterPro" id="IPR013083">
    <property type="entry name" value="Znf_RING/FYVE/PHD"/>
</dbReference>
<feature type="compositionally biased region" description="Basic and acidic residues" evidence="3">
    <location>
        <begin position="700"/>
        <end position="743"/>
    </location>
</feature>
<keyword evidence="2" id="KW-0175">Coiled coil</keyword>
<proteinExistence type="predicted"/>
<feature type="domain" description="RING-type" evidence="4">
    <location>
        <begin position="1072"/>
        <end position="1105"/>
    </location>
</feature>
<feature type="compositionally biased region" description="Polar residues" evidence="3">
    <location>
        <begin position="109"/>
        <end position="120"/>
    </location>
</feature>
<feature type="compositionally biased region" description="Basic and acidic residues" evidence="3">
    <location>
        <begin position="834"/>
        <end position="878"/>
    </location>
</feature>
<feature type="region of interest" description="Disordered" evidence="3">
    <location>
        <begin position="1"/>
        <end position="20"/>
    </location>
</feature>
<dbReference type="CDD" id="cd16520">
    <property type="entry name" value="RING-HC_MIBs-like"/>
    <property type="match status" value="1"/>
</dbReference>
<evidence type="ECO:0000256" key="1">
    <source>
        <dbReference type="PROSITE-ProRule" id="PRU00175"/>
    </source>
</evidence>
<feature type="compositionally biased region" description="Basic residues" evidence="3">
    <location>
        <begin position="689"/>
        <end position="699"/>
    </location>
</feature>
<feature type="compositionally biased region" description="Low complexity" evidence="3">
    <location>
        <begin position="74"/>
        <end position="85"/>
    </location>
</feature>
<keyword evidence="1" id="KW-0479">Metal-binding</keyword>
<evidence type="ECO:0000313" key="6">
    <source>
        <dbReference type="Proteomes" id="UP001489004"/>
    </source>
</evidence>
<feature type="compositionally biased region" description="Low complexity" evidence="3">
    <location>
        <begin position="753"/>
        <end position="793"/>
    </location>
</feature>
<organism evidence="5 6">
    <name type="scientific">[Myrmecia] bisecta</name>
    <dbReference type="NCBI Taxonomy" id="41462"/>
    <lineage>
        <taxon>Eukaryota</taxon>
        <taxon>Viridiplantae</taxon>
        <taxon>Chlorophyta</taxon>
        <taxon>core chlorophytes</taxon>
        <taxon>Trebouxiophyceae</taxon>
        <taxon>Trebouxiales</taxon>
        <taxon>Trebouxiaceae</taxon>
        <taxon>Myrmecia</taxon>
    </lineage>
</organism>
<feature type="compositionally biased region" description="Low complexity" evidence="3">
    <location>
        <begin position="297"/>
        <end position="318"/>
    </location>
</feature>
<comment type="caution">
    <text evidence="5">The sequence shown here is derived from an EMBL/GenBank/DDBJ whole genome shotgun (WGS) entry which is preliminary data.</text>
</comment>
<protein>
    <recommendedName>
        <fullName evidence="4">RING-type domain-containing protein</fullName>
    </recommendedName>
</protein>
<feature type="compositionally biased region" description="Basic residues" evidence="3">
    <location>
        <begin position="823"/>
        <end position="833"/>
    </location>
</feature>
<gene>
    <name evidence="5" type="ORF">WJX72_004758</name>
</gene>
<dbReference type="Pfam" id="PF13920">
    <property type="entry name" value="zf-C3HC4_3"/>
    <property type="match status" value="1"/>
</dbReference>
<sequence length="1117" mass="122127">MDWTNSEEMTELFKRRHRTVPDVDLLDLASPQEEATTYWAGGPDPIISPGRDQMQETAHGGAAAECGNGGVNGPGAAAEARPASATGDEPDQPPAPAAGDWDDVDVAVNINTDVPDTRTNGLHGGPAQRSKRAQQRPSVDVADVEEGFDSEDKQLARAFLDASGTAPDEDAERRSRADHELRQVYLSDILLCLQELHASNLLTSGAMLAVGQVLAQALPGRRVEGICLQDIEALGCDALRQLLVGVHTMLGLRCRVLHSYQQMESIAASMKPQMHVRDGKVSLTRTALEHELREALEAAQQAQQAQRGSSSKAGAAAKQPTKAGSALVETLEAQAEAWLGEAGQAAFVDALYLAPAGTEPAKAGAHENGAPQGEEGVAARLKCAQRLLVEGALHAEMRSNYLTACRRTFEACLQFRFYESYFKGASNGRQDMVAHMYALLKDGIDAVSELRLLTQQSKAKTLRMQEHRAQQRIHKLQAELERWEEQRLSQDDSLSSYCHRLALRERQTLEAAVKRQRHILQGLKEETDTNNAGLDGPGQQLFQLSKGTAVVWSTVQAACQTVAEALENGKEMEALVVMGGSFAPDSRLGVALQAALLDNVTVALDAAHQHALSVDIAQIAARKAVIDAVWMSCRDLGTELRPAFRSVLTQQLSQAARQEQAARAMAIEDELMNGPAETAPKGSGETKKAAKGKAKKKDKAAKAAEEDRLRRERETREEEEREAEEAKRREEEAEAERLRKEQEDTQAQHAALMEMQAEAARKAAAQQAQAEAEARHSTAAALAQQLSQAARQEQAARAKAIEDELMNDAAEAASEGSAETKKAAKRKAKKKDKAAKAAEEDRLRRERENKEGEEREAEEAKRVEATRESRENVRERDERTELLNTYQQKYDQLQHQWTSMKDHCAELEHKVQTMEREQAGLQQQLQQSEAARAAATEQTVGQWQLLAKLKEYQEKLAAEKRRSHQLALDAAAAGGAGSGSDQAGISAAQLKAVQEEANARECQLRQQLACLKGNAAALKLCSLPQLRSLESHVENAWKQIRTCLAASTEQELRKRESALRALARAAEESATCSLCMDQAKSVVLNCGHQACQDCSQALKDCPFCRAPITNRITLFKT</sequence>